<dbReference type="PRINTS" id="PR00344">
    <property type="entry name" value="BCTRLSENSOR"/>
</dbReference>
<protein>
    <recommendedName>
        <fullName evidence="2">histidine kinase</fullName>
        <ecNumber evidence="2">2.7.13.3</ecNumber>
    </recommendedName>
</protein>
<comment type="catalytic activity">
    <reaction evidence="1">
        <text>ATP + protein L-histidine = ADP + protein N-phospho-L-histidine.</text>
        <dbReference type="EC" id="2.7.13.3"/>
    </reaction>
</comment>
<feature type="domain" description="Histidine kinase" evidence="6">
    <location>
        <begin position="38"/>
        <end position="141"/>
    </location>
</feature>
<comment type="caution">
    <text evidence="7">The sequence shown here is derived from an EMBL/GenBank/DDBJ whole genome shotgun (WGS) entry which is preliminary data.</text>
</comment>
<dbReference type="EMBL" id="JAGINW010000001">
    <property type="protein sequence ID" value="MBP2328346.1"/>
    <property type="molecule type" value="Genomic_DNA"/>
</dbReference>
<evidence type="ECO:0000256" key="4">
    <source>
        <dbReference type="ARBA" id="ARBA00022777"/>
    </source>
</evidence>
<evidence type="ECO:0000256" key="1">
    <source>
        <dbReference type="ARBA" id="ARBA00000085"/>
    </source>
</evidence>
<evidence type="ECO:0000256" key="2">
    <source>
        <dbReference type="ARBA" id="ARBA00012438"/>
    </source>
</evidence>
<dbReference type="PANTHER" id="PTHR43547">
    <property type="entry name" value="TWO-COMPONENT HISTIDINE KINASE"/>
    <property type="match status" value="1"/>
</dbReference>
<name>A0ABS4TWQ5_9PSEU</name>
<evidence type="ECO:0000313" key="8">
    <source>
        <dbReference type="Proteomes" id="UP001519332"/>
    </source>
</evidence>
<evidence type="ECO:0000256" key="3">
    <source>
        <dbReference type="ARBA" id="ARBA00022553"/>
    </source>
</evidence>
<dbReference type="Gene3D" id="3.30.565.10">
    <property type="entry name" value="Histidine kinase-like ATPase, C-terminal domain"/>
    <property type="match status" value="1"/>
</dbReference>
<dbReference type="SMART" id="SM00387">
    <property type="entry name" value="HATPase_c"/>
    <property type="match status" value="1"/>
</dbReference>
<sequence>MPNATDTETMLALAWSRMYARLSSTPGPSSSKVDSPTEMVDNAVRYNVDEHGWVTIHSGTDRNSSATFCVTNSGPVIAATEVDFLFELFRRLRYDRTQQPRGSGLGLSIVRTVVRAHHGTVRARSREDGGLTLHVTMPNGTRTS</sequence>
<dbReference type="InterPro" id="IPR004358">
    <property type="entry name" value="Sig_transdc_His_kin-like_C"/>
</dbReference>
<keyword evidence="4 7" id="KW-0808">Transferase</keyword>
<dbReference type="Pfam" id="PF02518">
    <property type="entry name" value="HATPase_c"/>
    <property type="match status" value="1"/>
</dbReference>
<organism evidence="7 8">
    <name type="scientific">Kibdelosporangium banguiense</name>
    <dbReference type="NCBI Taxonomy" id="1365924"/>
    <lineage>
        <taxon>Bacteria</taxon>
        <taxon>Bacillati</taxon>
        <taxon>Actinomycetota</taxon>
        <taxon>Actinomycetes</taxon>
        <taxon>Pseudonocardiales</taxon>
        <taxon>Pseudonocardiaceae</taxon>
        <taxon>Kibdelosporangium</taxon>
    </lineage>
</organism>
<dbReference type="InterPro" id="IPR003594">
    <property type="entry name" value="HATPase_dom"/>
</dbReference>
<evidence type="ECO:0000259" key="6">
    <source>
        <dbReference type="PROSITE" id="PS50109"/>
    </source>
</evidence>
<dbReference type="GO" id="GO:0016301">
    <property type="term" value="F:kinase activity"/>
    <property type="evidence" value="ECO:0007669"/>
    <property type="project" value="UniProtKB-KW"/>
</dbReference>
<dbReference type="RefSeq" id="WP_209645354.1">
    <property type="nucleotide sequence ID" value="NZ_JAGINW010000001.1"/>
</dbReference>
<evidence type="ECO:0000313" key="7">
    <source>
        <dbReference type="EMBL" id="MBP2328346.1"/>
    </source>
</evidence>
<evidence type="ECO:0000256" key="5">
    <source>
        <dbReference type="ARBA" id="ARBA00023012"/>
    </source>
</evidence>
<reference evidence="7 8" key="1">
    <citation type="submission" date="2021-03" db="EMBL/GenBank/DDBJ databases">
        <title>Sequencing the genomes of 1000 actinobacteria strains.</title>
        <authorList>
            <person name="Klenk H.-P."/>
        </authorList>
    </citation>
    <scope>NUCLEOTIDE SEQUENCE [LARGE SCALE GENOMIC DNA]</scope>
    <source>
        <strain evidence="7 8">DSM 46670</strain>
    </source>
</reference>
<dbReference type="EC" id="2.7.13.3" evidence="2"/>
<dbReference type="InterPro" id="IPR036890">
    <property type="entry name" value="HATPase_C_sf"/>
</dbReference>
<keyword evidence="5" id="KW-0902">Two-component regulatory system</keyword>
<keyword evidence="4 7" id="KW-0418">Kinase</keyword>
<gene>
    <name evidence="7" type="ORF">JOF56_008731</name>
</gene>
<dbReference type="PROSITE" id="PS50109">
    <property type="entry name" value="HIS_KIN"/>
    <property type="match status" value="1"/>
</dbReference>
<accession>A0ABS4TWQ5</accession>
<proteinExistence type="predicted"/>
<dbReference type="PANTHER" id="PTHR43547:SF2">
    <property type="entry name" value="HYBRID SIGNAL TRANSDUCTION HISTIDINE KINASE C"/>
    <property type="match status" value="1"/>
</dbReference>
<dbReference type="Proteomes" id="UP001519332">
    <property type="component" value="Unassembled WGS sequence"/>
</dbReference>
<dbReference type="SUPFAM" id="SSF55874">
    <property type="entry name" value="ATPase domain of HSP90 chaperone/DNA topoisomerase II/histidine kinase"/>
    <property type="match status" value="1"/>
</dbReference>
<keyword evidence="3" id="KW-0597">Phosphoprotein</keyword>
<keyword evidence="8" id="KW-1185">Reference proteome</keyword>
<dbReference type="InterPro" id="IPR005467">
    <property type="entry name" value="His_kinase_dom"/>
</dbReference>